<keyword evidence="1" id="KW-0472">Membrane</keyword>
<dbReference type="AlphaFoldDB" id="A0AAV5TDH1"/>
<proteinExistence type="predicted"/>
<evidence type="ECO:0000256" key="1">
    <source>
        <dbReference type="SAM" id="Phobius"/>
    </source>
</evidence>
<organism evidence="2 3">
    <name type="scientific">Pristionchus entomophagus</name>
    <dbReference type="NCBI Taxonomy" id="358040"/>
    <lineage>
        <taxon>Eukaryota</taxon>
        <taxon>Metazoa</taxon>
        <taxon>Ecdysozoa</taxon>
        <taxon>Nematoda</taxon>
        <taxon>Chromadorea</taxon>
        <taxon>Rhabditida</taxon>
        <taxon>Rhabditina</taxon>
        <taxon>Diplogasteromorpha</taxon>
        <taxon>Diplogasteroidea</taxon>
        <taxon>Neodiplogasteridae</taxon>
        <taxon>Pristionchus</taxon>
    </lineage>
</organism>
<reference evidence="2" key="1">
    <citation type="submission" date="2023-10" db="EMBL/GenBank/DDBJ databases">
        <title>Genome assembly of Pristionchus species.</title>
        <authorList>
            <person name="Yoshida K."/>
            <person name="Sommer R.J."/>
        </authorList>
    </citation>
    <scope>NUCLEOTIDE SEQUENCE</scope>
    <source>
        <strain evidence="2">RS0144</strain>
    </source>
</reference>
<evidence type="ECO:0000313" key="3">
    <source>
        <dbReference type="Proteomes" id="UP001432027"/>
    </source>
</evidence>
<keyword evidence="1" id="KW-1133">Transmembrane helix</keyword>
<name>A0AAV5TDH1_9BILA</name>
<keyword evidence="1" id="KW-0812">Transmembrane</keyword>
<accession>A0AAV5TDH1</accession>
<evidence type="ECO:0008006" key="4">
    <source>
        <dbReference type="Google" id="ProtNLM"/>
    </source>
</evidence>
<protein>
    <recommendedName>
        <fullName evidence="4">G protein-coupled receptor</fullName>
    </recommendedName>
</protein>
<sequence>MYGGLPYASLHCAGPVCSIFEDSAILNTSRLVILLSFSDTYCSISELYVLGVSIVAIFPVSAVMTIDSVRMMSVYRKA</sequence>
<comment type="caution">
    <text evidence="2">The sequence shown here is derived from an EMBL/GenBank/DDBJ whole genome shotgun (WGS) entry which is preliminary data.</text>
</comment>
<dbReference type="Proteomes" id="UP001432027">
    <property type="component" value="Unassembled WGS sequence"/>
</dbReference>
<dbReference type="EMBL" id="BTSX01000004">
    <property type="protein sequence ID" value="GMS92357.1"/>
    <property type="molecule type" value="Genomic_DNA"/>
</dbReference>
<keyword evidence="3" id="KW-1185">Reference proteome</keyword>
<feature type="transmembrane region" description="Helical" evidence="1">
    <location>
        <begin position="47"/>
        <end position="66"/>
    </location>
</feature>
<evidence type="ECO:0000313" key="2">
    <source>
        <dbReference type="EMBL" id="GMS92357.1"/>
    </source>
</evidence>
<gene>
    <name evidence="2" type="ORF">PENTCL1PPCAC_14532</name>
</gene>